<dbReference type="SUPFAM" id="SSF51735">
    <property type="entry name" value="NAD(P)-binding Rossmann-fold domains"/>
    <property type="match status" value="1"/>
</dbReference>
<dbReference type="PANTHER" id="PTHR43245:SF13">
    <property type="entry name" value="UDP-D-APIOSE_UDP-D-XYLOSE SYNTHASE 2"/>
    <property type="match status" value="1"/>
</dbReference>
<dbReference type="Gene3D" id="3.40.50.720">
    <property type="entry name" value="NAD(P)-binding Rossmann-like Domain"/>
    <property type="match status" value="1"/>
</dbReference>
<name>A0ABP9UTG6_9BACT</name>
<dbReference type="PANTHER" id="PTHR43245">
    <property type="entry name" value="BIFUNCTIONAL POLYMYXIN RESISTANCE PROTEIN ARNA"/>
    <property type="match status" value="1"/>
</dbReference>
<proteinExistence type="predicted"/>
<dbReference type="Pfam" id="PF01370">
    <property type="entry name" value="Epimerase"/>
    <property type="match status" value="1"/>
</dbReference>
<comment type="caution">
    <text evidence="2">The sequence shown here is derived from an EMBL/GenBank/DDBJ whole genome shotgun (WGS) entry which is preliminary data.</text>
</comment>
<feature type="domain" description="NAD-dependent epimerase/dehydratase" evidence="1">
    <location>
        <begin position="4"/>
        <end position="217"/>
    </location>
</feature>
<dbReference type="InterPro" id="IPR001509">
    <property type="entry name" value="Epimerase_deHydtase"/>
</dbReference>
<protein>
    <submittedName>
        <fullName evidence="2">GDP-6-deoxy-D-mannose reductase</fullName>
    </submittedName>
</protein>
<dbReference type="RefSeq" id="WP_353567755.1">
    <property type="nucleotide sequence ID" value="NZ_BAABRI010000016.1"/>
</dbReference>
<dbReference type="EMBL" id="BAABRI010000016">
    <property type="protein sequence ID" value="GAA5483646.1"/>
    <property type="molecule type" value="Genomic_DNA"/>
</dbReference>
<dbReference type="InterPro" id="IPR036291">
    <property type="entry name" value="NAD(P)-bd_dom_sf"/>
</dbReference>
<dbReference type="InterPro" id="IPR050177">
    <property type="entry name" value="Lipid_A_modif_metabolic_enz"/>
</dbReference>
<evidence type="ECO:0000313" key="3">
    <source>
        <dbReference type="Proteomes" id="UP001476282"/>
    </source>
</evidence>
<organism evidence="2 3">
    <name type="scientific">Haloferula sargassicola</name>
    <dbReference type="NCBI Taxonomy" id="490096"/>
    <lineage>
        <taxon>Bacteria</taxon>
        <taxon>Pseudomonadati</taxon>
        <taxon>Verrucomicrobiota</taxon>
        <taxon>Verrucomicrobiia</taxon>
        <taxon>Verrucomicrobiales</taxon>
        <taxon>Verrucomicrobiaceae</taxon>
        <taxon>Haloferula</taxon>
    </lineage>
</organism>
<keyword evidence="3" id="KW-1185">Reference proteome</keyword>
<gene>
    <name evidence="2" type="primary">rmd</name>
    <name evidence="2" type="ORF">Hsar01_02880</name>
</gene>
<evidence type="ECO:0000259" key="1">
    <source>
        <dbReference type="Pfam" id="PF01370"/>
    </source>
</evidence>
<reference evidence="2 3" key="1">
    <citation type="submission" date="2024-02" db="EMBL/GenBank/DDBJ databases">
        <title>Haloferula sargassicola NBRC 104335.</title>
        <authorList>
            <person name="Ichikawa N."/>
            <person name="Katano-Makiyama Y."/>
            <person name="Hidaka K."/>
        </authorList>
    </citation>
    <scope>NUCLEOTIDE SEQUENCE [LARGE SCALE GENOMIC DNA]</scope>
    <source>
        <strain evidence="2 3">NBRC 104335</strain>
    </source>
</reference>
<evidence type="ECO:0000313" key="2">
    <source>
        <dbReference type="EMBL" id="GAA5483646.1"/>
    </source>
</evidence>
<sequence>MKLLVTGGTGFLGRHLLRQAVEEGHECIALARPGSLTPEINCVSWLRSELDQVPAAEWEGVEALVHLASAGVSPQHVTWAQAMEVNVFQSLAMMAAAVAAGVSQLLLCGSCFEYGRSGERYEFIPSDAPLEPVGPYATSKAAFSVAAAGFARTTRSSLVLLRPFHFFGEGQHESNFWPSLREAALGGRDFPMTPGEQIRDFQPVEETAEAFMKVLRRWPGESGQMTVKNVGSGHPVTLLDFAQQWWSRWNADGRLIPGALPYRPGEVRRFVPKLENLTL</sequence>
<accession>A0ABP9UTG6</accession>
<dbReference type="Proteomes" id="UP001476282">
    <property type="component" value="Unassembled WGS sequence"/>
</dbReference>